<keyword evidence="1" id="KW-1133">Transmembrane helix</keyword>
<reference evidence="2 3" key="1">
    <citation type="journal article" date="2015" name="Nature">
        <title>rRNA introns, odd ribosomes, and small enigmatic genomes across a large radiation of phyla.</title>
        <authorList>
            <person name="Brown C.T."/>
            <person name="Hug L.A."/>
            <person name="Thomas B.C."/>
            <person name="Sharon I."/>
            <person name="Castelle C.J."/>
            <person name="Singh A."/>
            <person name="Wilkins M.J."/>
            <person name="Williams K.H."/>
            <person name="Banfield J.F."/>
        </authorList>
    </citation>
    <scope>NUCLEOTIDE SEQUENCE [LARGE SCALE GENOMIC DNA]</scope>
</reference>
<proteinExistence type="predicted"/>
<keyword evidence="1" id="KW-0812">Transmembrane</keyword>
<evidence type="ECO:0000256" key="1">
    <source>
        <dbReference type="SAM" id="Phobius"/>
    </source>
</evidence>
<gene>
    <name evidence="2" type="ORF">UT64_C0026G0024</name>
</gene>
<organism evidence="2 3">
    <name type="scientific">Candidatus Falkowbacteria bacterium GW2011_GWF2_39_8</name>
    <dbReference type="NCBI Taxonomy" id="1618642"/>
    <lineage>
        <taxon>Bacteria</taxon>
        <taxon>Candidatus Falkowiibacteriota</taxon>
    </lineage>
</organism>
<name>A0A0G0T4F8_9BACT</name>
<evidence type="ECO:0000313" key="3">
    <source>
        <dbReference type="Proteomes" id="UP000034137"/>
    </source>
</evidence>
<accession>A0A0G0T4F8</accession>
<dbReference type="EMBL" id="LBXO01000026">
    <property type="protein sequence ID" value="KKR32682.1"/>
    <property type="molecule type" value="Genomic_DNA"/>
</dbReference>
<comment type="caution">
    <text evidence="2">The sequence shown here is derived from an EMBL/GenBank/DDBJ whole genome shotgun (WGS) entry which is preliminary data.</text>
</comment>
<evidence type="ECO:0008006" key="4">
    <source>
        <dbReference type="Google" id="ProtNLM"/>
    </source>
</evidence>
<dbReference type="Proteomes" id="UP000034137">
    <property type="component" value="Unassembled WGS sequence"/>
</dbReference>
<feature type="transmembrane region" description="Helical" evidence="1">
    <location>
        <begin position="6"/>
        <end position="26"/>
    </location>
</feature>
<dbReference type="AlphaFoldDB" id="A0A0G0T4F8"/>
<sequence>MKNKIIFVVLTIVLLIAFFLMTFFIVNNFLKIKKCSNEFIAQHDTLKISGDIKHCDEPNFTKSGYELFSAYVGCTLPNGKELTPETCIIDVAEATQNISVCNGLEINNSKFLPFQYVKYSCFDKIKDLTSNPQKCYQSTEFKDSCLGYVAGQNNDFKLCETITNQQANFNNCITPIAIKSNDINICTFFEKLGNTPSDKKNGVTFCFLDYAKKYGNNIAVCDKILSNSAKEKCLKEITPLKKDKDLCGKILKKCEDIKICEVEATGGFVGTEDEEKIKKECNK</sequence>
<protein>
    <recommendedName>
        <fullName evidence="4">Transmembrane protein</fullName>
    </recommendedName>
</protein>
<evidence type="ECO:0000313" key="2">
    <source>
        <dbReference type="EMBL" id="KKR32682.1"/>
    </source>
</evidence>
<keyword evidence="1" id="KW-0472">Membrane</keyword>